<evidence type="ECO:0000256" key="4">
    <source>
        <dbReference type="ARBA" id="ARBA00022840"/>
    </source>
</evidence>
<dbReference type="Gene3D" id="1.10.510.10">
    <property type="entry name" value="Transferase(Phosphotransferase) domain 1"/>
    <property type="match status" value="1"/>
</dbReference>
<organism evidence="6 7">
    <name type="scientific">Pyrrhoderma noxium</name>
    <dbReference type="NCBI Taxonomy" id="2282107"/>
    <lineage>
        <taxon>Eukaryota</taxon>
        <taxon>Fungi</taxon>
        <taxon>Dikarya</taxon>
        <taxon>Basidiomycota</taxon>
        <taxon>Agaricomycotina</taxon>
        <taxon>Agaricomycetes</taxon>
        <taxon>Hymenochaetales</taxon>
        <taxon>Hymenochaetaceae</taxon>
        <taxon>Pyrrhoderma</taxon>
    </lineage>
</organism>
<comment type="caution">
    <text evidence="6">The sequence shown here is derived from an EMBL/GenBank/DDBJ whole genome shotgun (WGS) entry which is preliminary data.</text>
</comment>
<feature type="domain" description="Protein kinase" evidence="5">
    <location>
        <begin position="162"/>
        <end position="465"/>
    </location>
</feature>
<evidence type="ECO:0000256" key="3">
    <source>
        <dbReference type="ARBA" id="ARBA00022777"/>
    </source>
</evidence>
<dbReference type="SUPFAM" id="SSF56112">
    <property type="entry name" value="Protein kinase-like (PK-like)"/>
    <property type="match status" value="1"/>
</dbReference>
<dbReference type="GO" id="GO:0005524">
    <property type="term" value="F:ATP binding"/>
    <property type="evidence" value="ECO:0007669"/>
    <property type="project" value="UniProtKB-KW"/>
</dbReference>
<dbReference type="OrthoDB" id="3257280at2759"/>
<dbReference type="Proteomes" id="UP000217199">
    <property type="component" value="Unassembled WGS sequence"/>
</dbReference>
<dbReference type="AlphaFoldDB" id="A0A286UI30"/>
<reference evidence="6 7" key="1">
    <citation type="journal article" date="2017" name="Mol. Ecol.">
        <title>Comparative and population genomic landscape of Phellinus noxius: A hypervariable fungus causing root rot in trees.</title>
        <authorList>
            <person name="Chung C.L."/>
            <person name="Lee T.J."/>
            <person name="Akiba M."/>
            <person name="Lee H.H."/>
            <person name="Kuo T.H."/>
            <person name="Liu D."/>
            <person name="Ke H.M."/>
            <person name="Yokoi T."/>
            <person name="Roa M.B."/>
            <person name="Lu M.J."/>
            <person name="Chang Y.Y."/>
            <person name="Ann P.J."/>
            <person name="Tsai J.N."/>
            <person name="Chen C.Y."/>
            <person name="Tzean S.S."/>
            <person name="Ota Y."/>
            <person name="Hattori T."/>
            <person name="Sahashi N."/>
            <person name="Liou R.F."/>
            <person name="Kikuchi T."/>
            <person name="Tsai I.J."/>
        </authorList>
    </citation>
    <scope>NUCLEOTIDE SEQUENCE [LARGE SCALE GENOMIC DNA]</scope>
    <source>
        <strain evidence="6 7">FFPRI411160</strain>
    </source>
</reference>
<keyword evidence="1" id="KW-0808">Transferase</keyword>
<accession>A0A286UI30</accession>
<dbReference type="InterPro" id="IPR011009">
    <property type="entry name" value="Kinase-like_dom_sf"/>
</dbReference>
<dbReference type="InterPro" id="IPR000719">
    <property type="entry name" value="Prot_kinase_dom"/>
</dbReference>
<dbReference type="InParanoid" id="A0A286UI30"/>
<dbReference type="GO" id="GO:0004674">
    <property type="term" value="F:protein serine/threonine kinase activity"/>
    <property type="evidence" value="ECO:0007669"/>
    <property type="project" value="TreeGrafter"/>
</dbReference>
<dbReference type="InterPro" id="IPR051681">
    <property type="entry name" value="Ser/Thr_Kinases-Pseudokinases"/>
</dbReference>
<evidence type="ECO:0000313" key="6">
    <source>
        <dbReference type="EMBL" id="PAV19262.1"/>
    </source>
</evidence>
<sequence length="470" mass="52715">MSLGMIDEVRSLGNVHAHESQIPTHTYYHGVRNISCSHGWDRDSGIVTSGSTTFGYNCDGPKYDMGYIVCVNYVKNTKIEDCIENEILKTDSELSAQQFSEFVLQPGILSDLNSHLVNLCLETSSDHKVVVVAEGKHPFVVPYPAIPRTFAPHIPRLSIKSLLRQFELPEAASIDIVKVEGVEDVLYAFKRHCVSPSEIVSDHNGLDCLLNEALFLDKINSSYIVKPSFFVVGTERDVNGQETFRGYLMPYYPAGSLKLVIDHLKRHNMKGSKGEHRNNARDLIDAEDSDTVVLKSVGDGGRPFGSCSPRKDLFRLSWEIKLLWATQISQAISNLHTLEQPSYSGDIKLENIVLSKEGKVILIDVSPTETGYTEKYIAPELFDSESGDILFWLTAERDVFALGLVLWQIAEEISCFEREDISHSPALVWSTGDDVPIWYRHLVESCILEDPKCRPTMKDILHVLQIKGTL</sequence>
<keyword evidence="4" id="KW-0067">ATP-binding</keyword>
<gene>
    <name evidence="6" type="ORF">PNOK_0419500</name>
</gene>
<evidence type="ECO:0000313" key="7">
    <source>
        <dbReference type="Proteomes" id="UP000217199"/>
    </source>
</evidence>
<dbReference type="PANTHER" id="PTHR44329:SF288">
    <property type="entry name" value="MITOGEN-ACTIVATED PROTEIN KINASE KINASE KINASE 20"/>
    <property type="match status" value="1"/>
</dbReference>
<dbReference type="PROSITE" id="PS50011">
    <property type="entry name" value="PROTEIN_KINASE_DOM"/>
    <property type="match status" value="1"/>
</dbReference>
<protein>
    <submittedName>
        <fullName evidence="6">Kinase domain-containing</fullName>
    </submittedName>
</protein>
<evidence type="ECO:0000256" key="2">
    <source>
        <dbReference type="ARBA" id="ARBA00022741"/>
    </source>
</evidence>
<evidence type="ECO:0000256" key="1">
    <source>
        <dbReference type="ARBA" id="ARBA00022679"/>
    </source>
</evidence>
<dbReference type="STRING" id="2282107.A0A286UI30"/>
<evidence type="ECO:0000259" key="5">
    <source>
        <dbReference type="PROSITE" id="PS50011"/>
    </source>
</evidence>
<keyword evidence="3 6" id="KW-0418">Kinase</keyword>
<keyword evidence="7" id="KW-1185">Reference proteome</keyword>
<proteinExistence type="predicted"/>
<name>A0A286UI30_9AGAM</name>
<dbReference type="PANTHER" id="PTHR44329">
    <property type="entry name" value="SERINE/THREONINE-PROTEIN KINASE TNNI3K-RELATED"/>
    <property type="match status" value="1"/>
</dbReference>
<keyword evidence="2" id="KW-0547">Nucleotide-binding</keyword>
<dbReference type="EMBL" id="NBII01000004">
    <property type="protein sequence ID" value="PAV19262.1"/>
    <property type="molecule type" value="Genomic_DNA"/>
</dbReference>
<dbReference type="Pfam" id="PF00069">
    <property type="entry name" value="Pkinase"/>
    <property type="match status" value="1"/>
</dbReference>